<dbReference type="HAMAP" id="MF_01810">
    <property type="entry name" value="YidC_type1"/>
    <property type="match status" value="1"/>
</dbReference>
<comment type="subcellular location">
    <subcellularLocation>
        <location evidence="1">Cell inner membrane</location>
        <topology evidence="1">Multi-pass membrane protein</topology>
    </subcellularLocation>
    <subcellularLocation>
        <location evidence="13">Cell membrane</location>
        <topology evidence="13">Multi-pass membrane protein</topology>
    </subcellularLocation>
</comment>
<evidence type="ECO:0000259" key="14">
    <source>
        <dbReference type="Pfam" id="PF02096"/>
    </source>
</evidence>
<dbReference type="InterPro" id="IPR001708">
    <property type="entry name" value="YidC/ALB3/OXA1/COX18"/>
</dbReference>
<dbReference type="NCBIfam" id="NF002357">
    <property type="entry name" value="PRK01318.2-4"/>
    <property type="match status" value="1"/>
</dbReference>
<dbReference type="CDD" id="cd19960">
    <property type="entry name" value="YidC_peri"/>
    <property type="match status" value="1"/>
</dbReference>
<gene>
    <name evidence="13" type="primary">yidC</name>
    <name evidence="15" type="ORF">CMTB2_01948</name>
</gene>
<comment type="subunit">
    <text evidence="13">Interacts with the Sec translocase complex via SecD. Specifically interacts with transmembrane segments of nascent integral membrane proteins during membrane integration.</text>
</comment>
<feature type="transmembrane region" description="Helical" evidence="13">
    <location>
        <begin position="318"/>
        <end position="338"/>
    </location>
</feature>
<dbReference type="Gene3D" id="2.70.98.90">
    <property type="match status" value="1"/>
</dbReference>
<comment type="function">
    <text evidence="13">Required for the insertion and/or proper folding and/or complex formation of integral membrane proteins into the membrane. Involved in integration of membrane proteins that insert both dependently and independently of the Sec translocase complex, as well as at least some lipoproteins. Aids folding of multispanning membrane proteins.</text>
</comment>
<evidence type="ECO:0000256" key="11">
    <source>
        <dbReference type="ARBA" id="ARBA00033245"/>
    </source>
</evidence>
<dbReference type="PANTHER" id="PTHR12428:SF65">
    <property type="entry name" value="CYTOCHROME C OXIDASE ASSEMBLY PROTEIN COX18, MITOCHONDRIAL"/>
    <property type="match status" value="1"/>
</dbReference>
<dbReference type="InterPro" id="IPR028053">
    <property type="entry name" value="Membr_insert_YidC_N"/>
</dbReference>
<evidence type="ECO:0000256" key="5">
    <source>
        <dbReference type="ARBA" id="ARBA00022475"/>
    </source>
</evidence>
<dbReference type="PRINTS" id="PR01900">
    <property type="entry name" value="YIDCPROTEIN"/>
</dbReference>
<dbReference type="PANTHER" id="PTHR12428">
    <property type="entry name" value="OXA1"/>
    <property type="match status" value="1"/>
</dbReference>
<evidence type="ECO:0000256" key="13">
    <source>
        <dbReference type="HAMAP-Rule" id="MF_01810"/>
    </source>
</evidence>
<keyword evidence="6 13" id="KW-0812">Transmembrane</keyword>
<accession>A0AAI9AIQ4</accession>
<evidence type="ECO:0000256" key="12">
    <source>
        <dbReference type="ARBA" id="ARBA00033342"/>
    </source>
</evidence>
<dbReference type="NCBIfam" id="TIGR03592">
    <property type="entry name" value="yidC_oxa1_cterm"/>
    <property type="match status" value="1"/>
</dbReference>
<evidence type="ECO:0000256" key="7">
    <source>
        <dbReference type="ARBA" id="ARBA00022927"/>
    </source>
</evidence>
<keyword evidence="4 13" id="KW-0813">Transport</keyword>
<feature type="transmembrane region" description="Helical" evidence="13">
    <location>
        <begin position="6"/>
        <end position="28"/>
    </location>
</feature>
<proteinExistence type="inferred from homology"/>
<keyword evidence="5 13" id="KW-1003">Cell membrane</keyword>
<feature type="transmembrane region" description="Helical" evidence="13">
    <location>
        <begin position="460"/>
        <end position="482"/>
    </location>
</feature>
<sequence>MENNNLRRIILATVISFVFFFAYDYFVLQPQIKQGVKENNITKVTTQENKKVKKERSNLKIDVVAKIEAKNYEVKIDSLGRISSFILKQNKFNTEKGQHLELIPSKLPKPLEIRFEDNELNKKAFNTKVEVDKKLIKLNNKPQKIIITQNLGKVILKKIVTFYPNGRYDVEVTLNKNVNYFISPGYRPNVAIDQLTIHGALIKKADGTLDIIKDGDATAKTINNAIIVAGFDRYYTTLFFSKNPLNAVVIPDEEKNPVLFIKDNKDLKLIGYIGPKYVDVLKSIDPELVDVVQYGVGTFFARNLFLLLDFLYKISHNWGIAIILLVILVRIVLFPLTFKGMVSMYKLKELAPKMKEIQERYKKDPQKLQMHMMKLYKEHGANPLGGCLPLLLQIPIFYGIYKLLLYSIELKGAHFLWIKDLSEMDPYFILPVLMGITMYIHQKLTPTNFQDPMQEKIFKFLPVVFTIMMATFPAGLVLYWTVNNILSILQQVLINKIMESKKLIAKAKNEN</sequence>
<evidence type="ECO:0000313" key="15">
    <source>
        <dbReference type="EMBL" id="EDM24239.1"/>
    </source>
</evidence>
<dbReference type="AlphaFoldDB" id="A0AAI9AIQ4"/>
<feature type="domain" description="Membrane insertase YidC/Oxa/ALB C-terminal" evidence="14">
    <location>
        <begin position="318"/>
        <end position="496"/>
    </location>
</feature>
<evidence type="ECO:0000256" key="9">
    <source>
        <dbReference type="ARBA" id="ARBA00023136"/>
    </source>
</evidence>
<evidence type="ECO:0000256" key="4">
    <source>
        <dbReference type="ARBA" id="ARBA00022448"/>
    </source>
</evidence>
<evidence type="ECO:0000256" key="3">
    <source>
        <dbReference type="ARBA" id="ARBA00015325"/>
    </source>
</evidence>
<reference evidence="15 16" key="1">
    <citation type="journal article" date="2011" name="Stand. Genomic Sci.">
        <title>Draft genome sequence of Caminibacter mediatlanticus strain TB-2, an epsilonproteobacterium isolated from a deep-sea hydrothermal vent.</title>
        <authorList>
            <person name="Giovannelli D."/>
            <person name="Ferriera S."/>
            <person name="Johnson J."/>
            <person name="Kravitz S."/>
            <person name="Perez-Rodriguez I."/>
            <person name="Ricci J."/>
            <person name="O'Brien C."/>
            <person name="Voordeckers J.W."/>
            <person name="Bini E."/>
            <person name="Vetriani C."/>
        </authorList>
    </citation>
    <scope>NUCLEOTIDE SEQUENCE [LARGE SCALE GENOMIC DNA]</scope>
    <source>
        <strain evidence="15 16">TB-2</strain>
    </source>
</reference>
<evidence type="ECO:0000256" key="6">
    <source>
        <dbReference type="ARBA" id="ARBA00022692"/>
    </source>
</evidence>
<dbReference type="InterPro" id="IPR047196">
    <property type="entry name" value="YidC_ALB_C"/>
</dbReference>
<dbReference type="EMBL" id="ABCJ01000001">
    <property type="protein sequence ID" value="EDM24239.1"/>
    <property type="molecule type" value="Genomic_DNA"/>
</dbReference>
<keyword evidence="7 13" id="KW-0653">Protein transport</keyword>
<dbReference type="InterPro" id="IPR038221">
    <property type="entry name" value="YidC_periplasmic_sf"/>
</dbReference>
<evidence type="ECO:0000313" key="16">
    <source>
        <dbReference type="Proteomes" id="UP000003288"/>
    </source>
</evidence>
<protein>
    <recommendedName>
        <fullName evidence="3 13">Membrane protein insertase YidC</fullName>
    </recommendedName>
    <alternativeName>
        <fullName evidence="12 13">Foldase YidC</fullName>
    </alternativeName>
    <alternativeName>
        <fullName evidence="11 13">Membrane integrase YidC</fullName>
    </alternativeName>
    <alternativeName>
        <fullName evidence="13">Membrane protein YidC</fullName>
    </alternativeName>
</protein>
<evidence type="ECO:0000256" key="2">
    <source>
        <dbReference type="ARBA" id="ARBA00010527"/>
    </source>
</evidence>
<dbReference type="Proteomes" id="UP000003288">
    <property type="component" value="Unassembled WGS sequence"/>
</dbReference>
<dbReference type="PRINTS" id="PR00701">
    <property type="entry name" value="60KDINNERMP"/>
</dbReference>
<dbReference type="GO" id="GO:0051205">
    <property type="term" value="P:protein insertion into membrane"/>
    <property type="evidence" value="ECO:0007669"/>
    <property type="project" value="TreeGrafter"/>
</dbReference>
<evidence type="ECO:0000256" key="10">
    <source>
        <dbReference type="ARBA" id="ARBA00023186"/>
    </source>
</evidence>
<evidence type="ECO:0000256" key="8">
    <source>
        <dbReference type="ARBA" id="ARBA00022989"/>
    </source>
</evidence>
<keyword evidence="8 13" id="KW-1133">Transmembrane helix</keyword>
<comment type="caution">
    <text evidence="15">The sequence shown here is derived from an EMBL/GenBank/DDBJ whole genome shotgun (WGS) entry which is preliminary data.</text>
</comment>
<name>A0AAI9AIQ4_9BACT</name>
<dbReference type="GO" id="GO:0005886">
    <property type="term" value="C:plasma membrane"/>
    <property type="evidence" value="ECO:0007669"/>
    <property type="project" value="UniProtKB-SubCell"/>
</dbReference>
<dbReference type="GO" id="GO:0032977">
    <property type="term" value="F:membrane insertase activity"/>
    <property type="evidence" value="ECO:0007669"/>
    <property type="project" value="InterPro"/>
</dbReference>
<comment type="similarity">
    <text evidence="2 13">Belongs to the OXA1/ALB3/YidC family. Type 1 subfamily.</text>
</comment>
<evidence type="ECO:0000256" key="1">
    <source>
        <dbReference type="ARBA" id="ARBA00004429"/>
    </source>
</evidence>
<keyword evidence="9 13" id="KW-0472">Membrane</keyword>
<feature type="transmembrane region" description="Helical" evidence="13">
    <location>
        <begin position="380"/>
        <end position="404"/>
    </location>
</feature>
<organism evidence="15 16">
    <name type="scientific">Caminibacter mediatlanticus TB-2</name>
    <dbReference type="NCBI Taxonomy" id="391592"/>
    <lineage>
        <taxon>Bacteria</taxon>
        <taxon>Pseudomonadati</taxon>
        <taxon>Campylobacterota</taxon>
        <taxon>Epsilonproteobacteria</taxon>
        <taxon>Nautiliales</taxon>
        <taxon>Nautiliaceae</taxon>
        <taxon>Caminibacter</taxon>
    </lineage>
</organism>
<dbReference type="InterPro" id="IPR028055">
    <property type="entry name" value="YidC/Oxa/ALB_C"/>
</dbReference>
<dbReference type="RefSeq" id="WP_007472987.1">
    <property type="nucleotide sequence ID" value="NZ_ABCJ01000001.1"/>
</dbReference>
<dbReference type="NCBIfam" id="TIGR03593">
    <property type="entry name" value="yidC_nterm"/>
    <property type="match status" value="1"/>
</dbReference>
<dbReference type="InterPro" id="IPR019998">
    <property type="entry name" value="Membr_insert_YidC"/>
</dbReference>
<dbReference type="Pfam" id="PF02096">
    <property type="entry name" value="60KD_IMP"/>
    <property type="match status" value="1"/>
</dbReference>
<dbReference type="GO" id="GO:0015031">
    <property type="term" value="P:protein transport"/>
    <property type="evidence" value="ECO:0007669"/>
    <property type="project" value="UniProtKB-KW"/>
</dbReference>
<dbReference type="CDD" id="cd20070">
    <property type="entry name" value="5TM_YidC_Alb3"/>
    <property type="match status" value="1"/>
</dbReference>
<keyword evidence="10 13" id="KW-0143">Chaperone</keyword>
<feature type="transmembrane region" description="Helical" evidence="13">
    <location>
        <begin position="424"/>
        <end position="440"/>
    </location>
</feature>